<name>A0A183U5T4_TOXCA</name>
<dbReference type="WBParaSite" id="TCNE_0000385401-mRNA-1">
    <property type="protein sequence ID" value="TCNE_0000385401-mRNA-1"/>
    <property type="gene ID" value="TCNE_0000385401"/>
</dbReference>
<accession>A0A183U5T4</accession>
<gene>
    <name evidence="1" type="ORF">TCNE_LOCUS3854</name>
</gene>
<proteinExistence type="predicted"/>
<organism evidence="2 3">
    <name type="scientific">Toxocara canis</name>
    <name type="common">Canine roundworm</name>
    <dbReference type="NCBI Taxonomy" id="6265"/>
    <lineage>
        <taxon>Eukaryota</taxon>
        <taxon>Metazoa</taxon>
        <taxon>Ecdysozoa</taxon>
        <taxon>Nematoda</taxon>
        <taxon>Chromadorea</taxon>
        <taxon>Rhabditida</taxon>
        <taxon>Spirurina</taxon>
        <taxon>Ascaridomorpha</taxon>
        <taxon>Ascaridoidea</taxon>
        <taxon>Toxocaridae</taxon>
        <taxon>Toxocara</taxon>
    </lineage>
</organism>
<sequence>MPVSTAVSTHWKSSSSRDSRFEFSKWSYPAFEITPLYLRVPKNLAAAEAESRLLQICLQPQPEGNMICVALATFFIGEAMASMSPTFLDWVSNTYGHMISDRLIRADLGPGGSFGGGGHIPLQRTQ</sequence>
<dbReference type="EMBL" id="UYWY01005509">
    <property type="protein sequence ID" value="VDM29571.1"/>
    <property type="molecule type" value="Genomic_DNA"/>
</dbReference>
<dbReference type="AlphaFoldDB" id="A0A183U5T4"/>
<evidence type="ECO:0000313" key="1">
    <source>
        <dbReference type="EMBL" id="VDM29571.1"/>
    </source>
</evidence>
<evidence type="ECO:0000313" key="2">
    <source>
        <dbReference type="Proteomes" id="UP000050794"/>
    </source>
</evidence>
<reference evidence="3" key="1">
    <citation type="submission" date="2016-06" db="UniProtKB">
        <authorList>
            <consortium name="WormBaseParasite"/>
        </authorList>
    </citation>
    <scope>IDENTIFICATION</scope>
</reference>
<reference evidence="1 2" key="2">
    <citation type="submission" date="2018-11" db="EMBL/GenBank/DDBJ databases">
        <authorList>
            <consortium name="Pathogen Informatics"/>
        </authorList>
    </citation>
    <scope>NUCLEOTIDE SEQUENCE [LARGE SCALE GENOMIC DNA]</scope>
</reference>
<evidence type="ECO:0000313" key="3">
    <source>
        <dbReference type="WBParaSite" id="TCNE_0000385401-mRNA-1"/>
    </source>
</evidence>
<keyword evidence="2" id="KW-1185">Reference proteome</keyword>
<protein>
    <submittedName>
        <fullName evidence="1 3">Uncharacterized protein</fullName>
    </submittedName>
</protein>
<dbReference type="Proteomes" id="UP000050794">
    <property type="component" value="Unassembled WGS sequence"/>
</dbReference>